<reference evidence="1" key="1">
    <citation type="submission" date="2014-12" db="EMBL/GenBank/DDBJ databases">
        <authorList>
            <person name="Hall J."/>
        </authorList>
    </citation>
    <scope>NUCLEOTIDE SEQUENCE [LARGE SCALE GENOMIC DNA]</scope>
    <source>
        <strain evidence="1">SBW25</strain>
        <plasmid evidence="1">pQBR55</plasmid>
    </source>
</reference>
<geneLocation type="plasmid" evidence="1">
    <name>pQBR55</name>
</geneLocation>
<dbReference type="RefSeq" id="WP_176456017.1">
    <property type="nucleotide sequence ID" value="NZ_LN713927.1"/>
</dbReference>
<proteinExistence type="predicted"/>
<keyword evidence="1" id="KW-0614">Plasmid</keyword>
<sequence>MTEQPINSEDEARYFKVLADYNDMMRSLDVVGPVPMCHFTAMTFHSDDS</sequence>
<dbReference type="AlphaFoldDB" id="A0A0G4E5U5"/>
<name>A0A0G4E5U5_PSEFS</name>
<gene>
    <name evidence="1" type="ORF">PQBR55_0019</name>
</gene>
<protein>
    <submittedName>
        <fullName evidence="1">Uncharacterized protein</fullName>
    </submittedName>
</protein>
<organism evidence="1">
    <name type="scientific">Pseudomonas fluorescens (strain SBW25)</name>
    <dbReference type="NCBI Taxonomy" id="216595"/>
    <lineage>
        <taxon>Bacteria</taxon>
        <taxon>Pseudomonadati</taxon>
        <taxon>Pseudomonadota</taxon>
        <taxon>Gammaproteobacteria</taxon>
        <taxon>Pseudomonadales</taxon>
        <taxon>Pseudomonadaceae</taxon>
        <taxon>Pseudomonas</taxon>
    </lineage>
</organism>
<reference evidence="1" key="2">
    <citation type="submission" date="2015-06" db="EMBL/GenBank/DDBJ databases">
        <title>Environmentally co-occuring mercury resistance plasmids are genetically and phenotypically diverse and confer variable context-dependent fitness effects.</title>
        <authorList>
            <person name="Hall J.P.J."/>
            <person name="Harrison E."/>
            <person name="Lilley A.K."/>
            <person name="Paterson S."/>
            <person name="Spiers A.J."/>
            <person name="Brockhurst M.A."/>
        </authorList>
    </citation>
    <scope>NUCLEOTIDE SEQUENCE [LARGE SCALE GENOMIC DNA]</scope>
    <source>
        <strain evidence="1">SBW25</strain>
        <plasmid evidence="1">pQBR55</plasmid>
    </source>
</reference>
<evidence type="ECO:0000313" key="1">
    <source>
        <dbReference type="EMBL" id="CEK42398.1"/>
    </source>
</evidence>
<accession>A0A0G4E5U5</accession>
<dbReference type="EMBL" id="LN713927">
    <property type="protein sequence ID" value="CEK42398.1"/>
    <property type="molecule type" value="Genomic_DNA"/>
</dbReference>